<dbReference type="InterPro" id="IPR052594">
    <property type="entry name" value="J_domain-containing_protein"/>
</dbReference>
<dbReference type="EMBL" id="JBEDNZ010000010">
    <property type="protein sequence ID" value="KAL0832875.1"/>
    <property type="molecule type" value="Genomic_DNA"/>
</dbReference>
<dbReference type="SUPFAM" id="SSF46565">
    <property type="entry name" value="Chaperone J-domain"/>
    <property type="match status" value="1"/>
</dbReference>
<dbReference type="SMART" id="SM00271">
    <property type="entry name" value="DnaJ"/>
    <property type="match status" value="1"/>
</dbReference>
<feature type="region of interest" description="Disordered" evidence="2">
    <location>
        <begin position="241"/>
        <end position="269"/>
    </location>
</feature>
<evidence type="ECO:0000256" key="2">
    <source>
        <dbReference type="SAM" id="MobiDB-lite"/>
    </source>
</evidence>
<evidence type="ECO:0000313" key="5">
    <source>
        <dbReference type="Proteomes" id="UP001549921"/>
    </source>
</evidence>
<dbReference type="PANTHER" id="PTHR44144">
    <property type="entry name" value="DNAJ HOMOLOG SUBFAMILY C MEMBER 9"/>
    <property type="match status" value="1"/>
</dbReference>
<comment type="caution">
    <text evidence="4">The sequence shown here is derived from an EMBL/GenBank/DDBJ whole genome shotgun (WGS) entry which is preliminary data.</text>
</comment>
<dbReference type="PRINTS" id="PR00625">
    <property type="entry name" value="JDOMAIN"/>
</dbReference>
<dbReference type="CDD" id="cd06257">
    <property type="entry name" value="DnaJ"/>
    <property type="match status" value="1"/>
</dbReference>
<proteinExistence type="predicted"/>
<dbReference type="InterPro" id="IPR056453">
    <property type="entry name" value="HTH_DNAJC9"/>
</dbReference>
<dbReference type="Pfam" id="PF00226">
    <property type="entry name" value="DnaJ"/>
    <property type="match status" value="1"/>
</dbReference>
<sequence length="269" mass="31460">MGLIELCEKYFNTSNLYEVLELTEKATDKEVKKAYHKLSLKVHPDRVDESEKLEATEKFKVLGSIHTILSDKNKRALYDETKSVDDDDYNITVDRDWTIYWRMLFKKITDEDIRAYEKEYVGSEQEKKDIKVAYLAGKGDMDYICDHVQFARSDQESRIREILSEMIENGEIPSYKIFTNEPAKKRQRRWAKENREAKEAEEWKNELGLGSGNNSLELMIKQKQQARAQAMDSFIDDLAAKYGGDKKTKTTKRKAAHKAEPPTKNKRRK</sequence>
<name>A0ABD0T4B9_LOXSC</name>
<evidence type="ECO:0000256" key="1">
    <source>
        <dbReference type="ARBA" id="ARBA00022553"/>
    </source>
</evidence>
<evidence type="ECO:0000259" key="3">
    <source>
        <dbReference type="PROSITE" id="PS50076"/>
    </source>
</evidence>
<organism evidence="4 5">
    <name type="scientific">Loxostege sticticalis</name>
    <name type="common">Beet webworm moth</name>
    <dbReference type="NCBI Taxonomy" id="481309"/>
    <lineage>
        <taxon>Eukaryota</taxon>
        <taxon>Metazoa</taxon>
        <taxon>Ecdysozoa</taxon>
        <taxon>Arthropoda</taxon>
        <taxon>Hexapoda</taxon>
        <taxon>Insecta</taxon>
        <taxon>Pterygota</taxon>
        <taxon>Neoptera</taxon>
        <taxon>Endopterygota</taxon>
        <taxon>Lepidoptera</taxon>
        <taxon>Glossata</taxon>
        <taxon>Ditrysia</taxon>
        <taxon>Pyraloidea</taxon>
        <taxon>Crambidae</taxon>
        <taxon>Pyraustinae</taxon>
        <taxon>Loxostege</taxon>
    </lineage>
</organism>
<accession>A0ABD0T4B9</accession>
<dbReference type="Proteomes" id="UP001549921">
    <property type="component" value="Unassembled WGS sequence"/>
</dbReference>
<dbReference type="PANTHER" id="PTHR44144:SF1">
    <property type="entry name" value="DNAJ HOMOLOG SUBFAMILY C MEMBER 9"/>
    <property type="match status" value="1"/>
</dbReference>
<gene>
    <name evidence="4" type="ORF">ABMA28_001025</name>
</gene>
<dbReference type="FunFam" id="1.10.287.110:FF:000035">
    <property type="entry name" value="DnaJ homolog subfamily C member 9"/>
    <property type="match status" value="1"/>
</dbReference>
<reference evidence="4 5" key="1">
    <citation type="submission" date="2024-06" db="EMBL/GenBank/DDBJ databases">
        <title>A chromosome-level genome assembly of beet webworm, Loxostege sticticalis.</title>
        <authorList>
            <person name="Zhang Y."/>
        </authorList>
    </citation>
    <scope>NUCLEOTIDE SEQUENCE [LARGE SCALE GENOMIC DNA]</scope>
    <source>
        <strain evidence="4">AQ028</strain>
        <tissue evidence="4">Male pupae</tissue>
    </source>
</reference>
<dbReference type="AlphaFoldDB" id="A0ABD0T4B9"/>
<dbReference type="Pfam" id="PF23302">
    <property type="entry name" value="HTH_DNAJC9"/>
    <property type="match status" value="1"/>
</dbReference>
<feature type="domain" description="J" evidence="3">
    <location>
        <begin position="15"/>
        <end position="82"/>
    </location>
</feature>
<dbReference type="PROSITE" id="PS50076">
    <property type="entry name" value="DNAJ_2"/>
    <property type="match status" value="1"/>
</dbReference>
<evidence type="ECO:0000313" key="4">
    <source>
        <dbReference type="EMBL" id="KAL0832875.1"/>
    </source>
</evidence>
<dbReference type="InterPro" id="IPR036869">
    <property type="entry name" value="J_dom_sf"/>
</dbReference>
<dbReference type="InterPro" id="IPR001623">
    <property type="entry name" value="DnaJ_domain"/>
</dbReference>
<protein>
    <recommendedName>
        <fullName evidence="3">J domain-containing protein</fullName>
    </recommendedName>
</protein>
<keyword evidence="1" id="KW-0597">Phosphoprotein</keyword>
<dbReference type="Gene3D" id="1.10.287.110">
    <property type="entry name" value="DnaJ domain"/>
    <property type="match status" value="1"/>
</dbReference>